<protein>
    <submittedName>
        <fullName evidence="9">NUDIX domain-containing protein</fullName>
    </submittedName>
</protein>
<organism evidence="9 11">
    <name type="scientific">Fundicoccus ignavus</name>
    <dbReference type="NCBI Taxonomy" id="2664442"/>
    <lineage>
        <taxon>Bacteria</taxon>
        <taxon>Bacillati</taxon>
        <taxon>Bacillota</taxon>
        <taxon>Bacilli</taxon>
        <taxon>Lactobacillales</taxon>
        <taxon>Aerococcaceae</taxon>
        <taxon>Fundicoccus</taxon>
    </lineage>
</organism>
<evidence type="ECO:0000313" key="8">
    <source>
        <dbReference type="EMBL" id="MRI81573.1"/>
    </source>
</evidence>
<comment type="cofactor">
    <cofactor evidence="1">
        <name>Mn(2+)</name>
        <dbReference type="ChEBI" id="CHEBI:29035"/>
    </cofactor>
</comment>
<dbReference type="Proteomes" id="UP000440066">
    <property type="component" value="Unassembled WGS sequence"/>
</dbReference>
<evidence type="ECO:0000256" key="2">
    <source>
        <dbReference type="ARBA" id="ARBA00001946"/>
    </source>
</evidence>
<evidence type="ECO:0000313" key="9">
    <source>
        <dbReference type="EMBL" id="MRI84383.1"/>
    </source>
</evidence>
<keyword evidence="4" id="KW-0378">Hydrolase</keyword>
<evidence type="ECO:0000259" key="7">
    <source>
        <dbReference type="PROSITE" id="PS51462"/>
    </source>
</evidence>
<evidence type="ECO:0000256" key="4">
    <source>
        <dbReference type="ARBA" id="ARBA00022801"/>
    </source>
</evidence>
<gene>
    <name evidence="10" type="ORF">GF867_07500</name>
    <name evidence="9" type="ORF">GIY09_00500</name>
    <name evidence="8" type="ORF">GIY11_06035</name>
</gene>
<evidence type="ECO:0000256" key="3">
    <source>
        <dbReference type="ARBA" id="ARBA00022723"/>
    </source>
</evidence>
<evidence type="ECO:0000313" key="11">
    <source>
        <dbReference type="Proteomes" id="UP000430975"/>
    </source>
</evidence>
<evidence type="ECO:0000313" key="13">
    <source>
        <dbReference type="Proteomes" id="UP000469870"/>
    </source>
</evidence>
<evidence type="ECO:0000256" key="6">
    <source>
        <dbReference type="ARBA" id="ARBA00023211"/>
    </source>
</evidence>
<dbReference type="EMBL" id="WJQR01000005">
    <property type="protein sequence ID" value="MRI81573.1"/>
    <property type="molecule type" value="Genomic_DNA"/>
</dbReference>
<dbReference type="PANTHER" id="PTHR12992">
    <property type="entry name" value="NUDIX HYDROLASE"/>
    <property type="match status" value="1"/>
</dbReference>
<accession>A0A6I2GVM5</accession>
<dbReference type="Proteomes" id="UP000430975">
    <property type="component" value="Unassembled WGS sequence"/>
</dbReference>
<dbReference type="GO" id="GO:0046872">
    <property type="term" value="F:metal ion binding"/>
    <property type="evidence" value="ECO:0007669"/>
    <property type="project" value="UniProtKB-KW"/>
</dbReference>
<evidence type="ECO:0000256" key="1">
    <source>
        <dbReference type="ARBA" id="ARBA00001936"/>
    </source>
</evidence>
<keyword evidence="3" id="KW-0479">Metal-binding</keyword>
<reference evidence="10 12" key="1">
    <citation type="submission" date="2019-11" db="EMBL/GenBank/DDBJ databases">
        <title>Characterisation of Fundicoccus ignavus gen. nov. sp. nov., a novel genus of the family Aerococcaceae from bulk tank milk.</title>
        <authorList>
            <person name="Siebert A."/>
            <person name="Huptas C."/>
            <person name="Wenning M."/>
            <person name="Scherer S."/>
            <person name="Doll E.V."/>
        </authorList>
    </citation>
    <scope>NUCLEOTIDE SEQUENCE [LARGE SCALE GENOMIC DNA]</scope>
    <source>
        <strain evidence="10 12">DSM 109652</strain>
    </source>
</reference>
<dbReference type="RefSeq" id="WP_153832484.1">
    <property type="nucleotide sequence ID" value="NZ_WJQR01000005.1"/>
</dbReference>
<keyword evidence="11" id="KW-1185">Reference proteome</keyword>
<evidence type="ECO:0000313" key="12">
    <source>
        <dbReference type="Proteomes" id="UP000440066"/>
    </source>
</evidence>
<dbReference type="PROSITE" id="PS51462">
    <property type="entry name" value="NUDIX"/>
    <property type="match status" value="1"/>
</dbReference>
<keyword evidence="5" id="KW-0460">Magnesium</keyword>
<dbReference type="SUPFAM" id="SSF55811">
    <property type="entry name" value="Nudix"/>
    <property type="match status" value="1"/>
</dbReference>
<name>A0A6I2GVM5_9LACT</name>
<comment type="caution">
    <text evidence="9">The sequence shown here is derived from an EMBL/GenBank/DDBJ whole genome shotgun (WGS) entry which is preliminary data.</text>
</comment>
<keyword evidence="6" id="KW-0464">Manganese</keyword>
<dbReference type="InterPro" id="IPR015797">
    <property type="entry name" value="NUDIX_hydrolase-like_dom_sf"/>
</dbReference>
<feature type="domain" description="Nudix hydrolase" evidence="7">
    <location>
        <begin position="20"/>
        <end position="149"/>
    </location>
</feature>
<reference evidence="11 13" key="2">
    <citation type="submission" date="2019-11" db="EMBL/GenBank/DDBJ databases">
        <title>Characterisation of Fundicoccus ignavus gen. nov. sp. nov., a novel genus of the family Aerococcaceae isolated from bulk tank milk.</title>
        <authorList>
            <person name="Siebert A."/>
            <person name="Huptas C."/>
            <person name="Wenning M."/>
            <person name="Scherer S."/>
            <person name="Doll E.V."/>
        </authorList>
    </citation>
    <scope>NUCLEOTIDE SEQUENCE [LARGE SCALE GENOMIC DNA]</scope>
    <source>
        <strain evidence="8 13">DSM 109653</strain>
        <strain evidence="9 11">WS4759</strain>
    </source>
</reference>
<dbReference type="InterPro" id="IPR045121">
    <property type="entry name" value="CoAse"/>
</dbReference>
<sequence>MDQHIKHIIENYHAEPYGDQRYYSVLLPLIDVDGETHVLYEVRSHKVSQPGETSFPGGRVEENESFETAAVRETVEELNVDPAEIEIFGEIDYVVSDWAVIHCFVGRLNVKLEDIQHNEEVERLFTVPLAYLLENEPKYYTIRAKSLFEDEFPFHMLPNGPNYKFKHSVHKTPFYNLPNENLWGYTANLTHRFSRILLADGFNLK</sequence>
<evidence type="ECO:0000313" key="10">
    <source>
        <dbReference type="EMBL" id="MRJ47406.1"/>
    </source>
</evidence>
<comment type="cofactor">
    <cofactor evidence="2">
        <name>Mg(2+)</name>
        <dbReference type="ChEBI" id="CHEBI:18420"/>
    </cofactor>
</comment>
<proteinExistence type="predicted"/>
<dbReference type="Pfam" id="PF00293">
    <property type="entry name" value="NUDIX"/>
    <property type="match status" value="1"/>
</dbReference>
<dbReference type="PROSITE" id="PS00893">
    <property type="entry name" value="NUDIX_BOX"/>
    <property type="match status" value="1"/>
</dbReference>
<dbReference type="InterPro" id="IPR000086">
    <property type="entry name" value="NUDIX_hydrolase_dom"/>
</dbReference>
<dbReference type="CDD" id="cd03426">
    <property type="entry name" value="NUDIX_CoAse_Nudt7"/>
    <property type="match status" value="1"/>
</dbReference>
<dbReference type="InterPro" id="IPR020084">
    <property type="entry name" value="NUDIX_hydrolase_CS"/>
</dbReference>
<dbReference type="GO" id="GO:0010945">
    <property type="term" value="F:coenzyme A diphosphatase activity"/>
    <property type="evidence" value="ECO:0007669"/>
    <property type="project" value="InterPro"/>
</dbReference>
<dbReference type="PANTHER" id="PTHR12992:SF11">
    <property type="entry name" value="MITOCHONDRIAL COENZYME A DIPHOSPHATASE NUDT8"/>
    <property type="match status" value="1"/>
</dbReference>
<dbReference type="EMBL" id="WJQS01000001">
    <property type="protein sequence ID" value="MRI84383.1"/>
    <property type="molecule type" value="Genomic_DNA"/>
</dbReference>
<evidence type="ECO:0000256" key="5">
    <source>
        <dbReference type="ARBA" id="ARBA00022842"/>
    </source>
</evidence>
<dbReference type="Proteomes" id="UP000469870">
    <property type="component" value="Unassembled WGS sequence"/>
</dbReference>
<dbReference type="Gene3D" id="3.90.79.10">
    <property type="entry name" value="Nucleoside Triphosphate Pyrophosphohydrolase"/>
    <property type="match status" value="1"/>
</dbReference>
<dbReference type="AlphaFoldDB" id="A0A6I2GVM5"/>
<dbReference type="EMBL" id="WJQT01000009">
    <property type="protein sequence ID" value="MRJ47406.1"/>
    <property type="molecule type" value="Genomic_DNA"/>
</dbReference>